<feature type="coiled-coil region" evidence="1">
    <location>
        <begin position="317"/>
        <end position="437"/>
    </location>
</feature>
<accession>A0A194XQD8</accession>
<reference evidence="3 4" key="1">
    <citation type="submission" date="2015-10" db="EMBL/GenBank/DDBJ databases">
        <title>Full genome of DAOMC 229536 Phialocephala scopiformis, a fungal endophyte of spruce producing the potent anti-insectan compound rugulosin.</title>
        <authorList>
            <consortium name="DOE Joint Genome Institute"/>
            <person name="Walker A.K."/>
            <person name="Frasz S.L."/>
            <person name="Seifert K.A."/>
            <person name="Miller J.D."/>
            <person name="Mondo S.J."/>
            <person name="Labutti K."/>
            <person name="Lipzen A."/>
            <person name="Dockter R."/>
            <person name="Kennedy M."/>
            <person name="Grigoriev I.V."/>
            <person name="Spatafora J.W."/>
        </authorList>
    </citation>
    <scope>NUCLEOTIDE SEQUENCE [LARGE SCALE GENOMIC DNA]</scope>
    <source>
        <strain evidence="3 4">CBS 120377</strain>
    </source>
</reference>
<gene>
    <name evidence="3" type="ORF">LY89DRAFT_762715</name>
</gene>
<feature type="region of interest" description="Disordered" evidence="2">
    <location>
        <begin position="1"/>
        <end position="24"/>
    </location>
</feature>
<feature type="compositionally biased region" description="Basic and acidic residues" evidence="2">
    <location>
        <begin position="283"/>
        <end position="292"/>
    </location>
</feature>
<dbReference type="EMBL" id="KQ947406">
    <property type="protein sequence ID" value="KUJ22475.1"/>
    <property type="molecule type" value="Genomic_DNA"/>
</dbReference>
<evidence type="ECO:0000313" key="3">
    <source>
        <dbReference type="EMBL" id="KUJ22475.1"/>
    </source>
</evidence>
<proteinExistence type="predicted"/>
<dbReference type="GeneID" id="28831305"/>
<feature type="compositionally biased region" description="Polar residues" evidence="2">
    <location>
        <begin position="159"/>
        <end position="186"/>
    </location>
</feature>
<feature type="compositionally biased region" description="Low complexity" evidence="2">
    <location>
        <begin position="294"/>
        <end position="304"/>
    </location>
</feature>
<keyword evidence="4" id="KW-1185">Reference proteome</keyword>
<dbReference type="Proteomes" id="UP000070700">
    <property type="component" value="Unassembled WGS sequence"/>
</dbReference>
<dbReference type="KEGG" id="psco:LY89DRAFT_762715"/>
<feature type="compositionally biased region" description="Low complexity" evidence="2">
    <location>
        <begin position="13"/>
        <end position="24"/>
    </location>
</feature>
<organism evidence="3 4">
    <name type="scientific">Mollisia scopiformis</name>
    <name type="common">Conifer needle endophyte fungus</name>
    <name type="synonym">Phialocephala scopiformis</name>
    <dbReference type="NCBI Taxonomy" id="149040"/>
    <lineage>
        <taxon>Eukaryota</taxon>
        <taxon>Fungi</taxon>
        <taxon>Dikarya</taxon>
        <taxon>Ascomycota</taxon>
        <taxon>Pezizomycotina</taxon>
        <taxon>Leotiomycetes</taxon>
        <taxon>Helotiales</taxon>
        <taxon>Mollisiaceae</taxon>
        <taxon>Mollisia</taxon>
    </lineage>
</organism>
<evidence type="ECO:0000256" key="1">
    <source>
        <dbReference type="SAM" id="Coils"/>
    </source>
</evidence>
<feature type="region of interest" description="Disordered" evidence="2">
    <location>
        <begin position="263"/>
        <end position="315"/>
    </location>
</feature>
<name>A0A194XQD8_MOLSC</name>
<dbReference type="AlphaFoldDB" id="A0A194XQD8"/>
<dbReference type="RefSeq" id="XP_018076830.1">
    <property type="nucleotide sequence ID" value="XM_018221579.1"/>
</dbReference>
<sequence>MVDNAHKMPQLRTSLKSSGSGTSESAWDLEYHVSHLAAMRNMTKKVLKEQFQDLGLVPEGEDAGRWWKEWEDTMRAVLEPSTSSNGSYVLKKDMWARVTPEDYPYKTQKDRKKAEARKVKNIRVDNFGFLESEPEERMEISQTRTRKRPADLKAAGPANESSSSKSVARMTQTSPSLNAGSSRATVTPQGDIAIQLAQRLTSREASSTTITDTIEAKQNQETLKTAERMERINQCLGEHQPTVAGVGEPNQDLVPEPDALLERQETPQQHLVLKLKISKRKLEKQPDSDRPSKSQKSSHQVSSSAVDGRSTQPSDFREKFEELVVEVERENHGLKEEINKMKLAGETSQQKSEERVKELEALNSNLRDDVSNKDGVIKQYEADLTEEKSKSSALQIEVDGLKEAAANSLVQKLQSEVERLESEHETMIKDKLSAEREIERLKAIEIKYNAAGKYF</sequence>
<keyword evidence="1" id="KW-0175">Coiled coil</keyword>
<evidence type="ECO:0000313" key="4">
    <source>
        <dbReference type="Proteomes" id="UP000070700"/>
    </source>
</evidence>
<feature type="region of interest" description="Disordered" evidence="2">
    <location>
        <begin position="135"/>
        <end position="186"/>
    </location>
</feature>
<evidence type="ECO:0000256" key="2">
    <source>
        <dbReference type="SAM" id="MobiDB-lite"/>
    </source>
</evidence>
<protein>
    <submittedName>
        <fullName evidence="3">Uncharacterized protein</fullName>
    </submittedName>
</protein>
<dbReference type="InParanoid" id="A0A194XQD8"/>